<gene>
    <name evidence="1" type="ORF">HGB41_06925</name>
</gene>
<sequence length="64" mass="6661">MGALVTRLLTVNCAAQTRVAIQAAGGQGMASAFKSLGEVAMMELMSNQQVNEAVSADAEFVDKK</sequence>
<evidence type="ECO:0000313" key="1">
    <source>
        <dbReference type="EMBL" id="NNG22735.1"/>
    </source>
</evidence>
<evidence type="ECO:0000313" key="2">
    <source>
        <dbReference type="Proteomes" id="UP000533905"/>
    </source>
</evidence>
<dbReference type="Proteomes" id="UP000533905">
    <property type="component" value="Unassembled WGS sequence"/>
</dbReference>
<accession>A0A7Y2JY66</accession>
<organism evidence="1 2">
    <name type="scientific">Telluria aromaticivorans</name>
    <dbReference type="NCBI Taxonomy" id="2725995"/>
    <lineage>
        <taxon>Bacteria</taxon>
        <taxon>Pseudomonadati</taxon>
        <taxon>Pseudomonadota</taxon>
        <taxon>Betaproteobacteria</taxon>
        <taxon>Burkholderiales</taxon>
        <taxon>Oxalobacteraceae</taxon>
        <taxon>Telluria group</taxon>
        <taxon>Telluria</taxon>
    </lineage>
</organism>
<dbReference type="RefSeq" id="WP_171082563.1">
    <property type="nucleotide sequence ID" value="NZ_JABAIV010000002.1"/>
</dbReference>
<proteinExistence type="predicted"/>
<protein>
    <submittedName>
        <fullName evidence="1">Uncharacterized protein</fullName>
    </submittedName>
</protein>
<name>A0A7Y2JY66_9BURK</name>
<dbReference type="AlphaFoldDB" id="A0A7Y2JY66"/>
<comment type="caution">
    <text evidence="1">The sequence shown here is derived from an EMBL/GenBank/DDBJ whole genome shotgun (WGS) entry which is preliminary data.</text>
</comment>
<reference evidence="1 2" key="1">
    <citation type="submission" date="2020-04" db="EMBL/GenBank/DDBJ databases">
        <title>Massilia sp. nov., a cold adapted bacteria isolated from Arctic soil.</title>
        <authorList>
            <person name="Son J."/>
            <person name="Ka J.-O."/>
        </authorList>
    </citation>
    <scope>NUCLEOTIDE SEQUENCE [LARGE SCALE GENOMIC DNA]</scope>
    <source>
        <strain evidence="1 2">ML15P13</strain>
    </source>
</reference>
<keyword evidence="2" id="KW-1185">Reference proteome</keyword>
<dbReference type="EMBL" id="JABAIV010000002">
    <property type="protein sequence ID" value="NNG22735.1"/>
    <property type="molecule type" value="Genomic_DNA"/>
</dbReference>